<name>X1BYL7_9ZZZZ</name>
<comment type="caution">
    <text evidence="1">The sequence shown here is derived from an EMBL/GenBank/DDBJ whole genome shotgun (WGS) entry which is preliminary data.</text>
</comment>
<sequence length="50" mass="6237">MFTLSSALKTEHVIYEKKIHFKMSAIKQEIRFYHNYNFEYFNDNQKYQVL</sequence>
<reference evidence="1" key="1">
    <citation type="journal article" date="2014" name="Front. Microbiol.">
        <title>High frequency of phylogenetically diverse reductive dehalogenase-homologous genes in deep subseafloor sedimentary metagenomes.</title>
        <authorList>
            <person name="Kawai M."/>
            <person name="Futagami T."/>
            <person name="Toyoda A."/>
            <person name="Takaki Y."/>
            <person name="Nishi S."/>
            <person name="Hori S."/>
            <person name="Arai W."/>
            <person name="Tsubouchi T."/>
            <person name="Morono Y."/>
            <person name="Uchiyama I."/>
            <person name="Ito T."/>
            <person name="Fujiyama A."/>
            <person name="Inagaki F."/>
            <person name="Takami H."/>
        </authorList>
    </citation>
    <scope>NUCLEOTIDE SEQUENCE</scope>
    <source>
        <strain evidence="1">Expedition CK06-06</strain>
    </source>
</reference>
<accession>X1BYL7</accession>
<organism evidence="1">
    <name type="scientific">marine sediment metagenome</name>
    <dbReference type="NCBI Taxonomy" id="412755"/>
    <lineage>
        <taxon>unclassified sequences</taxon>
        <taxon>metagenomes</taxon>
        <taxon>ecological metagenomes</taxon>
    </lineage>
</organism>
<gene>
    <name evidence="1" type="ORF">S01H4_23340</name>
</gene>
<evidence type="ECO:0000313" key="1">
    <source>
        <dbReference type="EMBL" id="GAG77251.1"/>
    </source>
</evidence>
<dbReference type="AlphaFoldDB" id="X1BYL7"/>
<proteinExistence type="predicted"/>
<dbReference type="EMBL" id="BART01010813">
    <property type="protein sequence ID" value="GAG77251.1"/>
    <property type="molecule type" value="Genomic_DNA"/>
</dbReference>
<protein>
    <submittedName>
        <fullName evidence="1">Uncharacterized protein</fullName>
    </submittedName>
</protein>